<name>A0A6J7Q0V9_9ZZZZ</name>
<dbReference type="EMBL" id="CAFBPF010000075">
    <property type="protein sequence ID" value="CAB5010956.1"/>
    <property type="molecule type" value="Genomic_DNA"/>
</dbReference>
<protein>
    <submittedName>
        <fullName evidence="1">Unannotated protein</fullName>
    </submittedName>
</protein>
<sequence>MPSAALGKRLKVDPPGLSPGPKRSIALAVVVKAKPATPKPSREARAIKPVIPGTSSIVSSHLTKAPVVSIGPPSGAGFSFI</sequence>
<accession>A0A6J7Q0V9</accession>
<proteinExistence type="predicted"/>
<evidence type="ECO:0000313" key="1">
    <source>
        <dbReference type="EMBL" id="CAB5010956.1"/>
    </source>
</evidence>
<reference evidence="1" key="1">
    <citation type="submission" date="2020-05" db="EMBL/GenBank/DDBJ databases">
        <authorList>
            <person name="Chiriac C."/>
            <person name="Salcher M."/>
            <person name="Ghai R."/>
            <person name="Kavagutti S V."/>
        </authorList>
    </citation>
    <scope>NUCLEOTIDE SEQUENCE</scope>
</reference>
<dbReference type="AlphaFoldDB" id="A0A6J7Q0V9"/>
<organism evidence="1">
    <name type="scientific">freshwater metagenome</name>
    <dbReference type="NCBI Taxonomy" id="449393"/>
    <lineage>
        <taxon>unclassified sequences</taxon>
        <taxon>metagenomes</taxon>
        <taxon>ecological metagenomes</taxon>
    </lineage>
</organism>
<gene>
    <name evidence="1" type="ORF">UFOPK4071_00715</name>
</gene>